<evidence type="ECO:0000313" key="2">
    <source>
        <dbReference type="EMBL" id="EEF79595.1"/>
    </source>
</evidence>
<sequence>MNGKNKALLTTIVAGFLLSAASQAHPLLSYDDLTQAERQRMKQNYERSGGTSVATQQTDDKWLTNTPNTWGYIINKEKLRMKQIQRSAK</sequence>
<organism evidence="2 3">
    <name type="scientific">Methylophaga thiooxydans DMS010</name>
    <dbReference type="NCBI Taxonomy" id="637616"/>
    <lineage>
        <taxon>Bacteria</taxon>
        <taxon>Pseudomonadati</taxon>
        <taxon>Pseudomonadota</taxon>
        <taxon>Gammaproteobacteria</taxon>
        <taxon>Thiotrichales</taxon>
        <taxon>Piscirickettsiaceae</taxon>
        <taxon>Methylophaga</taxon>
    </lineage>
</organism>
<dbReference type="RefSeq" id="WP_008291687.1">
    <property type="nucleotide sequence ID" value="NZ_GG657899.1"/>
</dbReference>
<reference evidence="2 3" key="1">
    <citation type="journal article" date="2011" name="J. Bacteriol.">
        <title>Draft genome sequence of the chemolithoheterotrophic, halophilic methylotroph Methylophaga thiooxydans DMS010.</title>
        <authorList>
            <person name="Boden R."/>
            <person name="Ferriera S."/>
            <person name="Johnson J."/>
            <person name="Kelly D.P."/>
            <person name="Murrell J.C."/>
            <person name="Schafer H."/>
        </authorList>
    </citation>
    <scope>NUCLEOTIDE SEQUENCE [LARGE SCALE GENOMIC DNA]</scope>
    <source>
        <strain evidence="2 3">DMS010</strain>
    </source>
</reference>
<feature type="signal peptide" evidence="1">
    <location>
        <begin position="1"/>
        <end position="24"/>
    </location>
</feature>
<protein>
    <recommendedName>
        <fullName evidence="4">Lipoprotein</fullName>
    </recommendedName>
</protein>
<accession>C0N6E3</accession>
<feature type="chain" id="PRO_5002899522" description="Lipoprotein" evidence="1">
    <location>
        <begin position="25"/>
        <end position="89"/>
    </location>
</feature>
<evidence type="ECO:0000313" key="3">
    <source>
        <dbReference type="Proteomes" id="UP000004679"/>
    </source>
</evidence>
<keyword evidence="3" id="KW-1185">Reference proteome</keyword>
<name>C0N6E3_9GAMM</name>
<keyword evidence="1" id="KW-0732">Signal</keyword>
<dbReference type="AlphaFoldDB" id="C0N6E3"/>
<dbReference type="EMBL" id="GG657899">
    <property type="protein sequence ID" value="EEF79595.1"/>
    <property type="molecule type" value="Genomic_DNA"/>
</dbReference>
<dbReference type="HOGENOM" id="CLU_2451243_0_0_6"/>
<proteinExistence type="predicted"/>
<evidence type="ECO:0008006" key="4">
    <source>
        <dbReference type="Google" id="ProtNLM"/>
    </source>
</evidence>
<gene>
    <name evidence="2" type="ORF">MDMS009_2182</name>
</gene>
<dbReference type="Proteomes" id="UP000004679">
    <property type="component" value="Unassembled WGS sequence"/>
</dbReference>
<evidence type="ECO:0000256" key="1">
    <source>
        <dbReference type="SAM" id="SignalP"/>
    </source>
</evidence>